<dbReference type="PROSITE" id="PS51186">
    <property type="entry name" value="GNAT"/>
    <property type="match status" value="1"/>
</dbReference>
<gene>
    <name evidence="4" type="ORF">D4A47_01370</name>
</gene>
<dbReference type="InterPro" id="IPR050680">
    <property type="entry name" value="YpeA/RimI_acetyltransf"/>
</dbReference>
<organism evidence="4 5">
    <name type="scientific">Anaerotruncus massiliensis</name>
    <name type="common">ex Liu et al. 2021</name>
    <dbReference type="NCBI Taxonomy" id="2321404"/>
    <lineage>
        <taxon>Bacteria</taxon>
        <taxon>Bacillati</taxon>
        <taxon>Bacillota</taxon>
        <taxon>Clostridia</taxon>
        <taxon>Eubacteriales</taxon>
        <taxon>Oscillospiraceae</taxon>
        <taxon>Anaerotruncus</taxon>
    </lineage>
</organism>
<keyword evidence="5" id="KW-1185">Reference proteome</keyword>
<dbReference type="PANTHER" id="PTHR43420">
    <property type="entry name" value="ACETYLTRANSFERASE"/>
    <property type="match status" value="1"/>
</dbReference>
<dbReference type="CDD" id="cd04301">
    <property type="entry name" value="NAT_SF"/>
    <property type="match status" value="1"/>
</dbReference>
<evidence type="ECO:0000256" key="1">
    <source>
        <dbReference type="ARBA" id="ARBA00022679"/>
    </source>
</evidence>
<dbReference type="Pfam" id="PF00583">
    <property type="entry name" value="Acetyltransf_1"/>
    <property type="match status" value="1"/>
</dbReference>
<accession>A0A498CYY8</accession>
<keyword evidence="2" id="KW-0012">Acyltransferase</keyword>
<dbReference type="InterPro" id="IPR016181">
    <property type="entry name" value="Acyl_CoA_acyltransferase"/>
</dbReference>
<feature type="domain" description="N-acetyltransferase" evidence="3">
    <location>
        <begin position="1"/>
        <end position="148"/>
    </location>
</feature>
<dbReference type="GO" id="GO:0016747">
    <property type="term" value="F:acyltransferase activity, transferring groups other than amino-acyl groups"/>
    <property type="evidence" value="ECO:0007669"/>
    <property type="project" value="InterPro"/>
</dbReference>
<evidence type="ECO:0000313" key="4">
    <source>
        <dbReference type="EMBL" id="RLL14873.1"/>
    </source>
</evidence>
<dbReference type="Gene3D" id="3.40.630.30">
    <property type="match status" value="1"/>
</dbReference>
<sequence length="148" mass="16956">MIRKLTPQDKTDFLTLLDEFYHSPAVLHPVPAHFFERTYEQAVSDSPYVDVFLLEQEGKLAGYGQVSLTWSTEAGGMVVLLEELYLRPEFQGKGLGSAYFSFVSEYYAGRAARFRLEVEPDNEGARRLYGRLGYEELPYVQMVRELGK</sequence>
<dbReference type="Proteomes" id="UP000276301">
    <property type="component" value="Unassembled WGS sequence"/>
</dbReference>
<dbReference type="AlphaFoldDB" id="A0A498CYY8"/>
<evidence type="ECO:0000256" key="2">
    <source>
        <dbReference type="ARBA" id="ARBA00023315"/>
    </source>
</evidence>
<evidence type="ECO:0000313" key="5">
    <source>
        <dbReference type="Proteomes" id="UP000276301"/>
    </source>
</evidence>
<protein>
    <submittedName>
        <fullName evidence="4">GNAT family N-acetyltransferase</fullName>
    </submittedName>
</protein>
<keyword evidence="1 4" id="KW-0808">Transferase</keyword>
<comment type="caution">
    <text evidence="4">The sequence shown here is derived from an EMBL/GenBank/DDBJ whole genome shotgun (WGS) entry which is preliminary data.</text>
</comment>
<dbReference type="SUPFAM" id="SSF55729">
    <property type="entry name" value="Acyl-CoA N-acyltransferases (Nat)"/>
    <property type="match status" value="1"/>
</dbReference>
<dbReference type="InterPro" id="IPR000182">
    <property type="entry name" value="GNAT_dom"/>
</dbReference>
<dbReference type="EMBL" id="RCHT01000001">
    <property type="protein sequence ID" value="RLL14873.1"/>
    <property type="molecule type" value="Genomic_DNA"/>
</dbReference>
<name>A0A498CYY8_9FIRM</name>
<reference evidence="4 5" key="1">
    <citation type="submission" date="2018-10" db="EMBL/GenBank/DDBJ databases">
        <title>Anaerotruncus faecis sp. nov., isolated from human feces.</title>
        <authorList>
            <person name="Wang Y.-J."/>
        </authorList>
    </citation>
    <scope>NUCLEOTIDE SEQUENCE [LARGE SCALE GENOMIC DNA]</scope>
    <source>
        <strain evidence="4 5">22A2-44</strain>
    </source>
</reference>
<dbReference type="RefSeq" id="WP_121585738.1">
    <property type="nucleotide sequence ID" value="NZ_DBFSDP010000268.1"/>
</dbReference>
<proteinExistence type="predicted"/>
<evidence type="ECO:0000259" key="3">
    <source>
        <dbReference type="PROSITE" id="PS51186"/>
    </source>
</evidence>